<gene>
    <name evidence="2" type="ORF">GCM10010448_35160</name>
</gene>
<feature type="region of interest" description="Disordered" evidence="1">
    <location>
        <begin position="1"/>
        <end position="33"/>
    </location>
</feature>
<proteinExistence type="predicted"/>
<accession>A0ABP6LR07</accession>
<feature type="compositionally biased region" description="Basic and acidic residues" evidence="1">
    <location>
        <begin position="24"/>
        <end position="33"/>
    </location>
</feature>
<feature type="region of interest" description="Disordered" evidence="1">
    <location>
        <begin position="193"/>
        <end position="238"/>
    </location>
</feature>
<evidence type="ECO:0000256" key="1">
    <source>
        <dbReference type="SAM" id="MobiDB-lite"/>
    </source>
</evidence>
<evidence type="ECO:0000313" key="3">
    <source>
        <dbReference type="Proteomes" id="UP001501532"/>
    </source>
</evidence>
<sequence>MLRRPDHCDDGPVGDHLGKATSPEAKDSTTTRADVRAAWWARAEEVVDDVDAMIRRAITGPEGPDGPSVAGPGGGPVMPSPQEIAAFIWRRDGGLTESRKSVNRADVLAHVIDVCPFGVPDLAAAEALTGAVLAVDGEAVALPVATREAPTVARARGLFPGVRAGRHAVSPGPGIGGSLTWVHVGRAAAAVTRRRSRDEAADDRLAWEGHRPPSARRRELRRLGPQQPMAWSDSFGDGESGAVRLSPARWTVRYALKLAGFHVVDQADDSTPGLRVSEAPAGVLVSWTTSHGFTALAADQPGAWSDGMRVVVQAAVAGLLVQRGHTVAETLDGNGIVVLAEGSAAGP</sequence>
<comment type="caution">
    <text evidence="2">The sequence shown here is derived from an EMBL/GenBank/DDBJ whole genome shotgun (WGS) entry which is preliminary data.</text>
</comment>
<organism evidence="2 3">
    <name type="scientific">Streptomyces glomeratus</name>
    <dbReference type="NCBI Taxonomy" id="284452"/>
    <lineage>
        <taxon>Bacteria</taxon>
        <taxon>Bacillati</taxon>
        <taxon>Actinomycetota</taxon>
        <taxon>Actinomycetes</taxon>
        <taxon>Kitasatosporales</taxon>
        <taxon>Streptomycetaceae</taxon>
        <taxon>Streptomyces</taxon>
    </lineage>
</organism>
<reference evidence="3" key="1">
    <citation type="journal article" date="2019" name="Int. J. Syst. Evol. Microbiol.">
        <title>The Global Catalogue of Microorganisms (GCM) 10K type strain sequencing project: providing services to taxonomists for standard genome sequencing and annotation.</title>
        <authorList>
            <consortium name="The Broad Institute Genomics Platform"/>
            <consortium name="The Broad Institute Genome Sequencing Center for Infectious Disease"/>
            <person name="Wu L."/>
            <person name="Ma J."/>
        </authorList>
    </citation>
    <scope>NUCLEOTIDE SEQUENCE [LARGE SCALE GENOMIC DNA]</scope>
    <source>
        <strain evidence="3">JCM 9091</strain>
    </source>
</reference>
<dbReference type="Proteomes" id="UP001501532">
    <property type="component" value="Unassembled WGS sequence"/>
</dbReference>
<dbReference type="EMBL" id="BAAAUF010000028">
    <property type="protein sequence ID" value="GAA3049107.1"/>
    <property type="molecule type" value="Genomic_DNA"/>
</dbReference>
<feature type="compositionally biased region" description="Basic and acidic residues" evidence="1">
    <location>
        <begin position="1"/>
        <end position="10"/>
    </location>
</feature>
<keyword evidence="3" id="KW-1185">Reference proteome</keyword>
<protein>
    <submittedName>
        <fullName evidence="2">Uncharacterized protein</fullName>
    </submittedName>
</protein>
<feature type="region of interest" description="Disordered" evidence="1">
    <location>
        <begin position="57"/>
        <end position="77"/>
    </location>
</feature>
<evidence type="ECO:0000313" key="2">
    <source>
        <dbReference type="EMBL" id="GAA3049107.1"/>
    </source>
</evidence>
<feature type="compositionally biased region" description="Basic and acidic residues" evidence="1">
    <location>
        <begin position="196"/>
        <end position="211"/>
    </location>
</feature>
<dbReference type="RefSeq" id="WP_234520219.1">
    <property type="nucleotide sequence ID" value="NZ_BAAAUF010000028.1"/>
</dbReference>
<name>A0ABP6LR07_9ACTN</name>